<gene>
    <name evidence="3" type="ORF">SMTD_LOCUS3971</name>
</gene>
<evidence type="ECO:0000313" key="4">
    <source>
        <dbReference type="Proteomes" id="UP000269396"/>
    </source>
</evidence>
<accession>A0A3P7ZNI5</accession>
<dbReference type="Proteomes" id="UP000269396">
    <property type="component" value="Unassembled WGS sequence"/>
</dbReference>
<keyword evidence="1" id="KW-0540">Nuclease</keyword>
<keyword evidence="4" id="KW-1185">Reference proteome</keyword>
<evidence type="ECO:0000256" key="2">
    <source>
        <dbReference type="ARBA" id="ARBA00022801"/>
    </source>
</evidence>
<dbReference type="PANTHER" id="PTHR12801:SF45">
    <property type="entry name" value="RNA EXONUCLEASE 4"/>
    <property type="match status" value="1"/>
</dbReference>
<reference evidence="3 4" key="1">
    <citation type="submission" date="2018-11" db="EMBL/GenBank/DDBJ databases">
        <authorList>
            <consortium name="Pathogen Informatics"/>
        </authorList>
    </citation>
    <scope>NUCLEOTIDE SEQUENCE [LARGE SCALE GENOMIC DNA]</scope>
    <source>
        <strain>Denwood</strain>
        <strain evidence="4">Zambia</strain>
    </source>
</reference>
<keyword evidence="2" id="KW-0378">Hydrolase</keyword>
<evidence type="ECO:0008006" key="5">
    <source>
        <dbReference type="Google" id="ProtNLM"/>
    </source>
</evidence>
<dbReference type="GO" id="GO:0003676">
    <property type="term" value="F:nucleic acid binding"/>
    <property type="evidence" value="ECO:0007669"/>
    <property type="project" value="InterPro"/>
</dbReference>
<name>A0A3P7ZNI5_9TREM</name>
<proteinExistence type="predicted"/>
<dbReference type="GO" id="GO:0004527">
    <property type="term" value="F:exonuclease activity"/>
    <property type="evidence" value="ECO:0007669"/>
    <property type="project" value="InterPro"/>
</dbReference>
<dbReference type="InterPro" id="IPR012337">
    <property type="entry name" value="RNaseH-like_sf"/>
</dbReference>
<dbReference type="InterPro" id="IPR036397">
    <property type="entry name" value="RNaseH_sf"/>
</dbReference>
<protein>
    <recommendedName>
        <fullName evidence="5">Exonuclease domain-containing protein</fullName>
    </recommendedName>
</protein>
<dbReference type="EMBL" id="UZAL01009009">
    <property type="protein sequence ID" value="VDP01221.1"/>
    <property type="molecule type" value="Genomic_DNA"/>
</dbReference>
<dbReference type="GO" id="GO:0005634">
    <property type="term" value="C:nucleus"/>
    <property type="evidence" value="ECO:0007669"/>
    <property type="project" value="TreeGrafter"/>
</dbReference>
<sequence>MSHPRRFIRDTSRYRPFRDLFNGRIPSLKALTQKVLGVNVQSGEHDSVEDARATMRLYTSVKRVWESKKKHRTSKTEQVKKNINLEEQGVLNVKDEYEVCDKWILNYIIPLCMLSYSVSSNHIPNFHFLSLSLILRLFRFPYYF</sequence>
<dbReference type="SUPFAM" id="SSF53098">
    <property type="entry name" value="Ribonuclease H-like"/>
    <property type="match status" value="1"/>
</dbReference>
<dbReference type="InterPro" id="IPR047021">
    <property type="entry name" value="REXO1/3/4-like"/>
</dbReference>
<evidence type="ECO:0000256" key="1">
    <source>
        <dbReference type="ARBA" id="ARBA00022722"/>
    </source>
</evidence>
<organism evidence="3 4">
    <name type="scientific">Schistosoma mattheei</name>
    <dbReference type="NCBI Taxonomy" id="31246"/>
    <lineage>
        <taxon>Eukaryota</taxon>
        <taxon>Metazoa</taxon>
        <taxon>Spiralia</taxon>
        <taxon>Lophotrochozoa</taxon>
        <taxon>Platyhelminthes</taxon>
        <taxon>Trematoda</taxon>
        <taxon>Digenea</taxon>
        <taxon>Strigeidida</taxon>
        <taxon>Schistosomatoidea</taxon>
        <taxon>Schistosomatidae</taxon>
        <taxon>Schistosoma</taxon>
    </lineage>
</organism>
<evidence type="ECO:0000313" key="3">
    <source>
        <dbReference type="EMBL" id="VDP01221.1"/>
    </source>
</evidence>
<dbReference type="PANTHER" id="PTHR12801">
    <property type="entry name" value="RNA EXONUCLEASE REXO1 / RECO3 FAMILY MEMBER-RELATED"/>
    <property type="match status" value="1"/>
</dbReference>
<dbReference type="AlphaFoldDB" id="A0A3P7ZNI5"/>
<dbReference type="Gene3D" id="3.30.420.10">
    <property type="entry name" value="Ribonuclease H-like superfamily/Ribonuclease H"/>
    <property type="match status" value="1"/>
</dbReference>